<reference evidence="2 3" key="1">
    <citation type="journal article" date="2018" name="Arch. Microbiol.">
        <title>New insights into the metabolic potential of the phototrophic purple bacterium Rhodopila globiformis DSM 161(T) from its draft genome sequence and evidence for a vanadium-dependent nitrogenase.</title>
        <authorList>
            <person name="Imhoff J.F."/>
            <person name="Rahn T."/>
            <person name="Kunzel S."/>
            <person name="Neulinger S.C."/>
        </authorList>
    </citation>
    <scope>NUCLEOTIDE SEQUENCE [LARGE SCALE GENOMIC DNA]</scope>
    <source>
        <strain evidence="2 3">DSM 161</strain>
    </source>
</reference>
<feature type="domain" description="BioF2-like acetyltransferase" evidence="1">
    <location>
        <begin position="179"/>
        <end position="327"/>
    </location>
</feature>
<gene>
    <name evidence="2" type="ORF">CCS01_03910</name>
</gene>
<protein>
    <recommendedName>
        <fullName evidence="1">BioF2-like acetyltransferase domain-containing protein</fullName>
    </recommendedName>
</protein>
<proteinExistence type="predicted"/>
<sequence length="359" mass="39704">MRRPVARDVTDIRVSVVTDFAALGERWRALERRADASFFQTWSWYGCLAAERFAEPVLVEATEAGRCVALALFNRVRDRFGPPRLHLWESGRAALDCPYIEQNGVLAEAGRADELTAACLRAVAADHVLVLPGVGAATLAAARCVARLVEVSSWHDSPFVDLARLRAAGGDYLAARSANTRQQIRRSDRFHTQDGAIVVERAETVHAALAMLDEMADLHQATWSARGQPGCFAAPFFRRFHTALITTALPRGEVALLRVRGGVGTVGILYGFAFRGRMYAYQSGFAYRRGEARARPGLTSHHAAIRYALAAGFDRYDFLAGDDRYKRSLSDQAHPQYWVEAGPAWAPRLLLSKVLDSFR</sequence>
<dbReference type="Proteomes" id="UP000239724">
    <property type="component" value="Unassembled WGS sequence"/>
</dbReference>
<organism evidence="2 3">
    <name type="scientific">Rhodopila globiformis</name>
    <name type="common">Rhodopseudomonas globiformis</name>
    <dbReference type="NCBI Taxonomy" id="1071"/>
    <lineage>
        <taxon>Bacteria</taxon>
        <taxon>Pseudomonadati</taxon>
        <taxon>Pseudomonadota</taxon>
        <taxon>Alphaproteobacteria</taxon>
        <taxon>Acetobacterales</taxon>
        <taxon>Acetobacteraceae</taxon>
        <taxon>Rhodopila</taxon>
    </lineage>
</organism>
<dbReference type="EMBL" id="NHRY01000051">
    <property type="protein sequence ID" value="PPQ37126.1"/>
    <property type="molecule type" value="Genomic_DNA"/>
</dbReference>
<dbReference type="Gene3D" id="3.40.630.30">
    <property type="match status" value="1"/>
</dbReference>
<evidence type="ECO:0000259" key="1">
    <source>
        <dbReference type="Pfam" id="PF13480"/>
    </source>
</evidence>
<dbReference type="InterPro" id="IPR016181">
    <property type="entry name" value="Acyl_CoA_acyltransferase"/>
</dbReference>
<evidence type="ECO:0000313" key="2">
    <source>
        <dbReference type="EMBL" id="PPQ37126.1"/>
    </source>
</evidence>
<dbReference type="InterPro" id="IPR038740">
    <property type="entry name" value="BioF2-like_GNAT_dom"/>
</dbReference>
<accession>A0A2S6NMF7</accession>
<dbReference type="AlphaFoldDB" id="A0A2S6NMF7"/>
<evidence type="ECO:0000313" key="3">
    <source>
        <dbReference type="Proteomes" id="UP000239724"/>
    </source>
</evidence>
<comment type="caution">
    <text evidence="2">The sequence shown here is derived from an EMBL/GenBank/DDBJ whole genome shotgun (WGS) entry which is preliminary data.</text>
</comment>
<name>A0A2S6NMF7_RHOGL</name>
<keyword evidence="3" id="KW-1185">Reference proteome</keyword>
<dbReference type="Pfam" id="PF13480">
    <property type="entry name" value="Acetyltransf_6"/>
    <property type="match status" value="1"/>
</dbReference>
<dbReference type="SUPFAM" id="SSF55729">
    <property type="entry name" value="Acyl-CoA N-acyltransferases (Nat)"/>
    <property type="match status" value="1"/>
</dbReference>